<dbReference type="Proteomes" id="UP000054248">
    <property type="component" value="Unassembled WGS sequence"/>
</dbReference>
<keyword evidence="3" id="KW-1185">Reference proteome</keyword>
<evidence type="ECO:0000313" key="2">
    <source>
        <dbReference type="EMBL" id="KIO21144.1"/>
    </source>
</evidence>
<dbReference type="InterPro" id="IPR007461">
    <property type="entry name" value="Ysc84_actin-binding"/>
</dbReference>
<accession>A0A0C3QAG4</accession>
<dbReference type="InterPro" id="IPR051702">
    <property type="entry name" value="SH3_domain_YSC84-like"/>
</dbReference>
<dbReference type="AlphaFoldDB" id="A0A0C3QAG4"/>
<organism evidence="2 3">
    <name type="scientific">Tulasnella calospora MUT 4182</name>
    <dbReference type="NCBI Taxonomy" id="1051891"/>
    <lineage>
        <taxon>Eukaryota</taxon>
        <taxon>Fungi</taxon>
        <taxon>Dikarya</taxon>
        <taxon>Basidiomycota</taxon>
        <taxon>Agaricomycotina</taxon>
        <taxon>Agaricomycetes</taxon>
        <taxon>Cantharellales</taxon>
        <taxon>Tulasnellaceae</taxon>
        <taxon>Tulasnella</taxon>
    </lineage>
</organism>
<dbReference type="GO" id="GO:0035091">
    <property type="term" value="F:phosphatidylinositol binding"/>
    <property type="evidence" value="ECO:0007669"/>
    <property type="project" value="TreeGrafter"/>
</dbReference>
<sequence length="194" mass="19844">LPQECLKASKIFKSFVTSGGNGLDKVVPRSVLQQAKGFVIFTVVKAGFVFSARAGSGLVIARLPDGTFSAPSAVGTAGVGFGGQAGAELTEFLIVLNSTSAIRSFMSAGSLTLGGNLSLAVGPLGRNGEAMGALNTKGRVAAMYSYSKTKGLFGGVSIEGSLIVERQDANSIAYQSDVTAKQLLSGMIPPPHWA</sequence>
<reference evidence="3" key="2">
    <citation type="submission" date="2015-01" db="EMBL/GenBank/DDBJ databases">
        <title>Evolutionary Origins and Diversification of the Mycorrhizal Mutualists.</title>
        <authorList>
            <consortium name="DOE Joint Genome Institute"/>
            <consortium name="Mycorrhizal Genomics Consortium"/>
            <person name="Kohler A."/>
            <person name="Kuo A."/>
            <person name="Nagy L.G."/>
            <person name="Floudas D."/>
            <person name="Copeland A."/>
            <person name="Barry K.W."/>
            <person name="Cichocki N."/>
            <person name="Veneault-Fourrey C."/>
            <person name="LaButti K."/>
            <person name="Lindquist E.A."/>
            <person name="Lipzen A."/>
            <person name="Lundell T."/>
            <person name="Morin E."/>
            <person name="Murat C."/>
            <person name="Riley R."/>
            <person name="Ohm R."/>
            <person name="Sun H."/>
            <person name="Tunlid A."/>
            <person name="Henrissat B."/>
            <person name="Grigoriev I.V."/>
            <person name="Hibbett D.S."/>
            <person name="Martin F."/>
        </authorList>
    </citation>
    <scope>NUCLEOTIDE SEQUENCE [LARGE SCALE GENOMIC DNA]</scope>
    <source>
        <strain evidence="3">MUT 4182</strain>
    </source>
</reference>
<feature type="domain" description="Ysc84 actin-binding" evidence="1">
    <location>
        <begin position="78"/>
        <end position="194"/>
    </location>
</feature>
<dbReference type="CDD" id="cd11525">
    <property type="entry name" value="SYLF_SH3YL1_like"/>
    <property type="match status" value="1"/>
</dbReference>
<dbReference type="HOGENOM" id="CLU_015320_1_1_1"/>
<dbReference type="Pfam" id="PF04366">
    <property type="entry name" value="Ysc84"/>
    <property type="match status" value="1"/>
</dbReference>
<dbReference type="OrthoDB" id="443981at2759"/>
<dbReference type="GO" id="GO:0051017">
    <property type="term" value="P:actin filament bundle assembly"/>
    <property type="evidence" value="ECO:0007669"/>
    <property type="project" value="TreeGrafter"/>
</dbReference>
<feature type="non-terminal residue" evidence="2">
    <location>
        <position position="194"/>
    </location>
</feature>
<dbReference type="GO" id="GO:0030479">
    <property type="term" value="C:actin cortical patch"/>
    <property type="evidence" value="ECO:0007669"/>
    <property type="project" value="TreeGrafter"/>
</dbReference>
<evidence type="ECO:0000259" key="1">
    <source>
        <dbReference type="Pfam" id="PF04366"/>
    </source>
</evidence>
<dbReference type="STRING" id="1051891.A0A0C3QAG4"/>
<feature type="non-terminal residue" evidence="2">
    <location>
        <position position="1"/>
    </location>
</feature>
<dbReference type="InterPro" id="IPR033643">
    <property type="entry name" value="SYLF_SH3YL1-like"/>
</dbReference>
<evidence type="ECO:0000313" key="3">
    <source>
        <dbReference type="Proteomes" id="UP000054248"/>
    </source>
</evidence>
<dbReference type="PANTHER" id="PTHR15629">
    <property type="entry name" value="SH3YL1 PROTEIN"/>
    <property type="match status" value="1"/>
</dbReference>
<dbReference type="GO" id="GO:0051666">
    <property type="term" value="P:actin cortical patch localization"/>
    <property type="evidence" value="ECO:0007669"/>
    <property type="project" value="TreeGrafter"/>
</dbReference>
<dbReference type="GO" id="GO:0051015">
    <property type="term" value="F:actin filament binding"/>
    <property type="evidence" value="ECO:0007669"/>
    <property type="project" value="TreeGrafter"/>
</dbReference>
<name>A0A0C3QAG4_9AGAM</name>
<protein>
    <recommendedName>
        <fullName evidence="1">Ysc84 actin-binding domain-containing protein</fullName>
    </recommendedName>
</protein>
<proteinExistence type="predicted"/>
<reference evidence="2 3" key="1">
    <citation type="submission" date="2014-04" db="EMBL/GenBank/DDBJ databases">
        <authorList>
            <consortium name="DOE Joint Genome Institute"/>
            <person name="Kuo A."/>
            <person name="Girlanda M."/>
            <person name="Perotto S."/>
            <person name="Kohler A."/>
            <person name="Nagy L.G."/>
            <person name="Floudas D."/>
            <person name="Copeland A."/>
            <person name="Barry K.W."/>
            <person name="Cichocki N."/>
            <person name="Veneault-Fourrey C."/>
            <person name="LaButti K."/>
            <person name="Lindquist E.A."/>
            <person name="Lipzen A."/>
            <person name="Lundell T."/>
            <person name="Morin E."/>
            <person name="Murat C."/>
            <person name="Sun H."/>
            <person name="Tunlid A."/>
            <person name="Henrissat B."/>
            <person name="Grigoriev I.V."/>
            <person name="Hibbett D.S."/>
            <person name="Martin F."/>
            <person name="Nordberg H.P."/>
            <person name="Cantor M.N."/>
            <person name="Hua S.X."/>
        </authorList>
    </citation>
    <scope>NUCLEOTIDE SEQUENCE [LARGE SCALE GENOMIC DNA]</scope>
    <source>
        <strain evidence="2 3">MUT 4182</strain>
    </source>
</reference>
<dbReference type="PANTHER" id="PTHR15629:SF2">
    <property type="entry name" value="SH3 DOMAIN-CONTAINING YSC84-LIKE PROTEIN 1"/>
    <property type="match status" value="1"/>
</dbReference>
<gene>
    <name evidence="2" type="ORF">M407DRAFT_43526</name>
</gene>
<dbReference type="EMBL" id="KN823147">
    <property type="protein sequence ID" value="KIO21144.1"/>
    <property type="molecule type" value="Genomic_DNA"/>
</dbReference>